<dbReference type="EMBL" id="GL883021">
    <property type="protein sequence ID" value="EGG17716.1"/>
    <property type="molecule type" value="Genomic_DNA"/>
</dbReference>
<feature type="transmembrane region" description="Helical" evidence="1">
    <location>
        <begin position="20"/>
        <end position="41"/>
    </location>
</feature>
<dbReference type="RefSeq" id="XP_004356200.1">
    <property type="nucleotide sequence ID" value="XM_004356147.1"/>
</dbReference>
<dbReference type="KEGG" id="dfa:DFA_08713"/>
<evidence type="ECO:0000313" key="2">
    <source>
        <dbReference type="EMBL" id="EGG17716.1"/>
    </source>
</evidence>
<reference evidence="3" key="1">
    <citation type="journal article" date="2011" name="Genome Res.">
        <title>Phylogeny-wide analysis of social amoeba genomes highlights ancient origins for complex intercellular communication.</title>
        <authorList>
            <person name="Heidel A.J."/>
            <person name="Lawal H.M."/>
            <person name="Felder M."/>
            <person name="Schilde C."/>
            <person name="Helps N.R."/>
            <person name="Tunggal B."/>
            <person name="Rivero F."/>
            <person name="John U."/>
            <person name="Schleicher M."/>
            <person name="Eichinger L."/>
            <person name="Platzer M."/>
            <person name="Noegel A.A."/>
            <person name="Schaap P."/>
            <person name="Gloeckner G."/>
        </authorList>
    </citation>
    <scope>NUCLEOTIDE SEQUENCE [LARGE SCALE GENOMIC DNA]</scope>
    <source>
        <strain evidence="3">SH3</strain>
    </source>
</reference>
<keyword evidence="1" id="KW-0472">Membrane</keyword>
<name>F4Q3W0_CACFS</name>
<sequence length="96" mass="11112">MAENVDNSDTYYTIDIVELAFIDVFTYLLFGYSTLGAIILLKAWHHHLKTIYHSTISPDENKDKTVIARFKECPTIFYPVPSFVTMVNSLFFKILN</sequence>
<evidence type="ECO:0000256" key="1">
    <source>
        <dbReference type="SAM" id="Phobius"/>
    </source>
</evidence>
<protein>
    <submittedName>
        <fullName evidence="2">Uncharacterized protein</fullName>
    </submittedName>
</protein>
<keyword evidence="3" id="KW-1185">Reference proteome</keyword>
<gene>
    <name evidence="2" type="ORF">DFA_08713</name>
</gene>
<dbReference type="AlphaFoldDB" id="F4Q3W0"/>
<dbReference type="Proteomes" id="UP000007797">
    <property type="component" value="Unassembled WGS sequence"/>
</dbReference>
<organism evidence="2 3">
    <name type="scientific">Cavenderia fasciculata</name>
    <name type="common">Slime mold</name>
    <name type="synonym">Dictyostelium fasciculatum</name>
    <dbReference type="NCBI Taxonomy" id="261658"/>
    <lineage>
        <taxon>Eukaryota</taxon>
        <taxon>Amoebozoa</taxon>
        <taxon>Evosea</taxon>
        <taxon>Eumycetozoa</taxon>
        <taxon>Dictyostelia</taxon>
        <taxon>Acytosteliales</taxon>
        <taxon>Cavenderiaceae</taxon>
        <taxon>Cavenderia</taxon>
    </lineage>
</organism>
<proteinExistence type="predicted"/>
<keyword evidence="1" id="KW-1133">Transmembrane helix</keyword>
<dbReference type="GeneID" id="14869566"/>
<evidence type="ECO:0000313" key="3">
    <source>
        <dbReference type="Proteomes" id="UP000007797"/>
    </source>
</evidence>
<keyword evidence="1" id="KW-0812">Transmembrane</keyword>
<accession>F4Q3W0</accession>